<keyword evidence="1" id="KW-0812">Transmembrane</keyword>
<dbReference type="Gramene" id="ONK62811">
    <property type="protein sequence ID" value="ONK62811"/>
    <property type="gene ID" value="A4U43_C07F8380"/>
</dbReference>
<gene>
    <name evidence="2" type="ORF">A4U43_C07F8380</name>
</gene>
<organism evidence="2 3">
    <name type="scientific">Asparagus officinalis</name>
    <name type="common">Garden asparagus</name>
    <dbReference type="NCBI Taxonomy" id="4686"/>
    <lineage>
        <taxon>Eukaryota</taxon>
        <taxon>Viridiplantae</taxon>
        <taxon>Streptophyta</taxon>
        <taxon>Embryophyta</taxon>
        <taxon>Tracheophyta</taxon>
        <taxon>Spermatophyta</taxon>
        <taxon>Magnoliopsida</taxon>
        <taxon>Liliopsida</taxon>
        <taxon>Asparagales</taxon>
        <taxon>Asparagaceae</taxon>
        <taxon>Asparagoideae</taxon>
        <taxon>Asparagus</taxon>
    </lineage>
</organism>
<dbReference type="OrthoDB" id="1916950at2759"/>
<protein>
    <submittedName>
        <fullName evidence="2">Uncharacterized protein</fullName>
    </submittedName>
</protein>
<reference evidence="3" key="1">
    <citation type="journal article" date="2017" name="Nat. Commun.">
        <title>The asparagus genome sheds light on the origin and evolution of a young Y chromosome.</title>
        <authorList>
            <person name="Harkess A."/>
            <person name="Zhou J."/>
            <person name="Xu C."/>
            <person name="Bowers J.E."/>
            <person name="Van der Hulst R."/>
            <person name="Ayyampalayam S."/>
            <person name="Mercati F."/>
            <person name="Riccardi P."/>
            <person name="McKain M.R."/>
            <person name="Kakrana A."/>
            <person name="Tang H."/>
            <person name="Ray J."/>
            <person name="Groenendijk J."/>
            <person name="Arikit S."/>
            <person name="Mathioni S.M."/>
            <person name="Nakano M."/>
            <person name="Shan H."/>
            <person name="Telgmann-Rauber A."/>
            <person name="Kanno A."/>
            <person name="Yue Z."/>
            <person name="Chen H."/>
            <person name="Li W."/>
            <person name="Chen Y."/>
            <person name="Xu X."/>
            <person name="Zhang Y."/>
            <person name="Luo S."/>
            <person name="Chen H."/>
            <person name="Gao J."/>
            <person name="Mao Z."/>
            <person name="Pires J.C."/>
            <person name="Luo M."/>
            <person name="Kudrna D."/>
            <person name="Wing R.A."/>
            <person name="Meyers B.C."/>
            <person name="Yi K."/>
            <person name="Kong H."/>
            <person name="Lavrijsen P."/>
            <person name="Sunseri F."/>
            <person name="Falavigna A."/>
            <person name="Ye Y."/>
            <person name="Leebens-Mack J.H."/>
            <person name="Chen G."/>
        </authorList>
    </citation>
    <scope>NUCLEOTIDE SEQUENCE [LARGE SCALE GENOMIC DNA]</scope>
    <source>
        <strain evidence="3">cv. DH0086</strain>
    </source>
</reference>
<keyword evidence="1" id="KW-1133">Transmembrane helix</keyword>
<keyword evidence="1" id="KW-0472">Membrane</keyword>
<dbReference type="PANTHER" id="PTHR35471:SF1">
    <property type="entry name" value="OS07G0223700 PROTEIN"/>
    <property type="match status" value="1"/>
</dbReference>
<evidence type="ECO:0000256" key="1">
    <source>
        <dbReference type="SAM" id="Phobius"/>
    </source>
</evidence>
<dbReference type="EMBL" id="CM007387">
    <property type="protein sequence ID" value="ONK62811.1"/>
    <property type="molecule type" value="Genomic_DNA"/>
</dbReference>
<dbReference type="PANTHER" id="PTHR35471">
    <property type="entry name" value="OS07G0223700 PROTEIN"/>
    <property type="match status" value="1"/>
</dbReference>
<dbReference type="Proteomes" id="UP000243459">
    <property type="component" value="Chromosome 7"/>
</dbReference>
<sequence>MPCYHSSLGSRIRSWLRDYDRIQDVAVILIYIQIGCALVGSLGALFNGVLLINLVIALFALVAIESSSQSLGRTYAVLLFCAIILDISWLILFSGSIWNFAPAEYGTFIVFSLRLALSMQIIGFSVRFLSSFLWIQMYRLGPGSIDSTAYHEVDFDVRSSFLNPATHEIARENSNSEEFIGGSIYDPAYFSSLFEDSQDNGYLRKDEKRNFGFDRGSTSTIESPQLKSCVSRSFQIIDVDNVQRTPEAANLN</sequence>
<feature type="transmembrane region" description="Helical" evidence="1">
    <location>
        <begin position="21"/>
        <end position="40"/>
    </location>
</feature>
<feature type="transmembrane region" description="Helical" evidence="1">
    <location>
        <begin position="107"/>
        <end position="129"/>
    </location>
</feature>
<accession>A0A5P1EDN0</accession>
<keyword evidence="3" id="KW-1185">Reference proteome</keyword>
<name>A0A5P1EDN0_ASPOF</name>
<feature type="transmembrane region" description="Helical" evidence="1">
    <location>
        <begin position="76"/>
        <end position="101"/>
    </location>
</feature>
<dbReference type="AlphaFoldDB" id="A0A5P1EDN0"/>
<dbReference type="OMA" id="SLFHDKQ"/>
<proteinExistence type="predicted"/>
<evidence type="ECO:0000313" key="2">
    <source>
        <dbReference type="EMBL" id="ONK62811.1"/>
    </source>
</evidence>
<evidence type="ECO:0000313" key="3">
    <source>
        <dbReference type="Proteomes" id="UP000243459"/>
    </source>
</evidence>